<evidence type="ECO:0000313" key="2">
    <source>
        <dbReference type="Proteomes" id="UP000663879"/>
    </source>
</evidence>
<keyword evidence="2" id="KW-1185">Reference proteome</keyword>
<protein>
    <submittedName>
        <fullName evidence="1">Uncharacterized protein</fullName>
    </submittedName>
</protein>
<dbReference type="OrthoDB" id="10029846at2759"/>
<accession>A0A814PAA4</accession>
<organism evidence="1 2">
    <name type="scientific">Brachionus calyciflorus</name>
    <dbReference type="NCBI Taxonomy" id="104777"/>
    <lineage>
        <taxon>Eukaryota</taxon>
        <taxon>Metazoa</taxon>
        <taxon>Spiralia</taxon>
        <taxon>Gnathifera</taxon>
        <taxon>Rotifera</taxon>
        <taxon>Eurotatoria</taxon>
        <taxon>Monogononta</taxon>
        <taxon>Pseudotrocha</taxon>
        <taxon>Ploima</taxon>
        <taxon>Brachionidae</taxon>
        <taxon>Brachionus</taxon>
    </lineage>
</organism>
<dbReference type="AlphaFoldDB" id="A0A814PAA4"/>
<evidence type="ECO:0000313" key="1">
    <source>
        <dbReference type="EMBL" id="CAF1101037.1"/>
    </source>
</evidence>
<name>A0A814PAA4_9BILA</name>
<dbReference type="Proteomes" id="UP000663879">
    <property type="component" value="Unassembled WGS sequence"/>
</dbReference>
<comment type="caution">
    <text evidence="1">The sequence shown here is derived from an EMBL/GenBank/DDBJ whole genome shotgun (WGS) entry which is preliminary data.</text>
</comment>
<proteinExistence type="predicted"/>
<dbReference type="EMBL" id="CAJNOC010007556">
    <property type="protein sequence ID" value="CAF1101037.1"/>
    <property type="molecule type" value="Genomic_DNA"/>
</dbReference>
<sequence length="234" mass="27870">MFGSDVIRKYFHDVLSDAKIKAKIAEQELKQEEKNKCLPNEPTDYTKLVISNEFALTQSKKQFLRYDNQSAEKRIIMFFDDKALEISKSEQWFMDGTFKCSPKELLQLFSIHAQTDHLTTPCVFILSKTRDEECYREAFGILKDLALEHYFINRPLASVLGTYFYQDLENSSNFEYIRSTMNIDQIYQERRDEREKKEQRIDERISNITDKQINEEVFRLWNLKDPSGKRKRIS</sequence>
<reference evidence="1" key="1">
    <citation type="submission" date="2021-02" db="EMBL/GenBank/DDBJ databases">
        <authorList>
            <person name="Nowell W R."/>
        </authorList>
    </citation>
    <scope>NUCLEOTIDE SEQUENCE</scope>
    <source>
        <strain evidence="1">Ploen Becks lab</strain>
    </source>
</reference>
<gene>
    <name evidence="1" type="ORF">OXX778_LOCUS21150</name>
</gene>